<dbReference type="EMBL" id="BLXT01003727">
    <property type="protein sequence ID" value="GFO03514.1"/>
    <property type="molecule type" value="Genomic_DNA"/>
</dbReference>
<dbReference type="AlphaFoldDB" id="A0AAV4A768"/>
<name>A0AAV4A768_9GAST</name>
<proteinExistence type="predicted"/>
<feature type="region of interest" description="Disordered" evidence="1">
    <location>
        <begin position="30"/>
        <end position="79"/>
    </location>
</feature>
<gene>
    <name evidence="2" type="ORF">PoB_003001900</name>
</gene>
<organism evidence="2 3">
    <name type="scientific">Plakobranchus ocellatus</name>
    <dbReference type="NCBI Taxonomy" id="259542"/>
    <lineage>
        <taxon>Eukaryota</taxon>
        <taxon>Metazoa</taxon>
        <taxon>Spiralia</taxon>
        <taxon>Lophotrochozoa</taxon>
        <taxon>Mollusca</taxon>
        <taxon>Gastropoda</taxon>
        <taxon>Heterobranchia</taxon>
        <taxon>Euthyneura</taxon>
        <taxon>Panpulmonata</taxon>
        <taxon>Sacoglossa</taxon>
        <taxon>Placobranchoidea</taxon>
        <taxon>Plakobranchidae</taxon>
        <taxon>Plakobranchus</taxon>
    </lineage>
</organism>
<accession>A0AAV4A768</accession>
<reference evidence="2 3" key="1">
    <citation type="journal article" date="2021" name="Elife">
        <title>Chloroplast acquisition without the gene transfer in kleptoplastic sea slugs, Plakobranchus ocellatus.</title>
        <authorList>
            <person name="Maeda T."/>
            <person name="Takahashi S."/>
            <person name="Yoshida T."/>
            <person name="Shimamura S."/>
            <person name="Takaki Y."/>
            <person name="Nagai Y."/>
            <person name="Toyoda A."/>
            <person name="Suzuki Y."/>
            <person name="Arimoto A."/>
            <person name="Ishii H."/>
            <person name="Satoh N."/>
            <person name="Nishiyama T."/>
            <person name="Hasebe M."/>
            <person name="Maruyama T."/>
            <person name="Minagawa J."/>
            <person name="Obokata J."/>
            <person name="Shigenobu S."/>
        </authorList>
    </citation>
    <scope>NUCLEOTIDE SEQUENCE [LARGE SCALE GENOMIC DNA]</scope>
</reference>
<evidence type="ECO:0000256" key="1">
    <source>
        <dbReference type="SAM" id="MobiDB-lite"/>
    </source>
</evidence>
<keyword evidence="3" id="KW-1185">Reference proteome</keyword>
<comment type="caution">
    <text evidence="2">The sequence shown here is derived from an EMBL/GenBank/DDBJ whole genome shotgun (WGS) entry which is preliminary data.</text>
</comment>
<sequence length="79" mass="8908">MKEDRTSGGRRMCGLSGFVYSQSTTKRSQAFSLSVRPGRRWRGSNPRQKCPCRSQDGLAIEPPAPRGVSGVKRRERELR</sequence>
<protein>
    <submittedName>
        <fullName evidence="2">Uncharacterized protein</fullName>
    </submittedName>
</protein>
<dbReference type="Proteomes" id="UP000735302">
    <property type="component" value="Unassembled WGS sequence"/>
</dbReference>
<evidence type="ECO:0000313" key="2">
    <source>
        <dbReference type="EMBL" id="GFO03514.1"/>
    </source>
</evidence>
<evidence type="ECO:0000313" key="3">
    <source>
        <dbReference type="Proteomes" id="UP000735302"/>
    </source>
</evidence>